<dbReference type="Pfam" id="PF00929">
    <property type="entry name" value="RNase_T"/>
    <property type="match status" value="1"/>
</dbReference>
<evidence type="ECO:0000256" key="2">
    <source>
        <dbReference type="ARBA" id="ARBA00010489"/>
    </source>
</evidence>
<feature type="compositionally biased region" description="Basic residues" evidence="10">
    <location>
        <begin position="16"/>
        <end position="29"/>
    </location>
</feature>
<keyword evidence="6" id="KW-0378">Hydrolase</keyword>
<feature type="domain" description="Exonuclease" evidence="11">
    <location>
        <begin position="232"/>
        <end position="397"/>
    </location>
</feature>
<dbReference type="Gene3D" id="3.30.420.10">
    <property type="entry name" value="Ribonuclease H-like superfamily/Ribonuclease H"/>
    <property type="match status" value="1"/>
</dbReference>
<comment type="caution">
    <text evidence="12">The sequence shown here is derived from an EMBL/GenBank/DDBJ whole genome shotgun (WGS) entry which is preliminary data.</text>
</comment>
<evidence type="ECO:0000256" key="1">
    <source>
        <dbReference type="ARBA" id="ARBA00004123"/>
    </source>
</evidence>
<evidence type="ECO:0000256" key="5">
    <source>
        <dbReference type="ARBA" id="ARBA00022722"/>
    </source>
</evidence>
<dbReference type="CDD" id="cd06144">
    <property type="entry name" value="REX4_like"/>
    <property type="match status" value="1"/>
</dbReference>
<dbReference type="SMART" id="SM00479">
    <property type="entry name" value="EXOIII"/>
    <property type="match status" value="1"/>
</dbReference>
<evidence type="ECO:0000256" key="6">
    <source>
        <dbReference type="ARBA" id="ARBA00022801"/>
    </source>
</evidence>
<keyword evidence="13" id="KW-1185">Reference proteome</keyword>
<evidence type="ECO:0000313" key="13">
    <source>
        <dbReference type="Proteomes" id="UP001497392"/>
    </source>
</evidence>
<dbReference type="SUPFAM" id="SSF53098">
    <property type="entry name" value="Ribonuclease H-like"/>
    <property type="match status" value="1"/>
</dbReference>
<dbReference type="InterPro" id="IPR047021">
    <property type="entry name" value="REXO1/3/4-like"/>
</dbReference>
<dbReference type="EMBL" id="CAXHTA020000017">
    <property type="protein sequence ID" value="CAL5227249.1"/>
    <property type="molecule type" value="Genomic_DNA"/>
</dbReference>
<feature type="compositionally biased region" description="Polar residues" evidence="10">
    <location>
        <begin position="53"/>
        <end position="63"/>
    </location>
</feature>
<organism evidence="12 13">
    <name type="scientific">Coccomyxa viridis</name>
    <dbReference type="NCBI Taxonomy" id="1274662"/>
    <lineage>
        <taxon>Eukaryota</taxon>
        <taxon>Viridiplantae</taxon>
        <taxon>Chlorophyta</taxon>
        <taxon>core chlorophytes</taxon>
        <taxon>Trebouxiophyceae</taxon>
        <taxon>Trebouxiophyceae incertae sedis</taxon>
        <taxon>Coccomyxaceae</taxon>
        <taxon>Coccomyxa</taxon>
    </lineage>
</organism>
<comment type="subcellular location">
    <subcellularLocation>
        <location evidence="1">Nucleus</location>
    </subcellularLocation>
</comment>
<keyword evidence="7" id="KW-0269">Exonuclease</keyword>
<keyword evidence="8" id="KW-0539">Nucleus</keyword>
<evidence type="ECO:0000256" key="7">
    <source>
        <dbReference type="ARBA" id="ARBA00022839"/>
    </source>
</evidence>
<comment type="similarity">
    <text evidence="2">Belongs to the REXO4 family.</text>
</comment>
<evidence type="ECO:0000259" key="11">
    <source>
        <dbReference type="SMART" id="SM00479"/>
    </source>
</evidence>
<evidence type="ECO:0000256" key="4">
    <source>
        <dbReference type="ARBA" id="ARBA00022552"/>
    </source>
</evidence>
<gene>
    <name evidence="12" type="primary">g10178</name>
    <name evidence="12" type="ORF">VP750_LOCUS9155</name>
</gene>
<comment type="function">
    <text evidence="9">Exoribonuclease involved in ribosome biosynthesis. Involved in the processing of ITS1, the internal transcribed spacer localized between the 18S and 5.8S rRNAs.</text>
</comment>
<protein>
    <recommendedName>
        <fullName evidence="3">RNA exonuclease 4</fullName>
    </recommendedName>
</protein>
<dbReference type="InterPro" id="IPR037431">
    <property type="entry name" value="REX4_DEDDh_dom"/>
</dbReference>
<evidence type="ECO:0000256" key="10">
    <source>
        <dbReference type="SAM" id="MobiDB-lite"/>
    </source>
</evidence>
<sequence>MLANGRTPQESGKAAGRAKKKWKRKTKPKRNSDNAVPAPAQSLKAPGAEEPTLTPSIASQTAATGKHYRQGIRTAKKALDTLSQGAPGEPAQHEAHGAGANSMRQQDKQIAPVEQSHARGSGPLQSKPQRKRQKVHGREETSNGHLAASALQQDAPGKASDKDAPGAAAAAKMAVQTVTAPPLPGASMSANWAALKAQIAPSGSKRRPLKAAEPQEIAKAPEAIAATQGVTPVLAVDCEMVGAGPEGARSLLARVCVVNQAGNVLLDEYVAQKERVTDYRTRFSGIRPSNLIGAPSLEEVQAKVAAMFKGRIVVGHSITNDLTALLLSHPRKHIRDTARFPPLMRAAAPGRRPKPRALRHLAAQHLGLTIQAGEHSPVDDARAALYLYLRFQKEWEHNIERGTISQLLPPLPGQNGKAKRQRTLEEMAAADPMVDL</sequence>
<proteinExistence type="inferred from homology"/>
<reference evidence="12 13" key="1">
    <citation type="submission" date="2024-06" db="EMBL/GenBank/DDBJ databases">
        <authorList>
            <person name="Kraege A."/>
            <person name="Thomma B."/>
        </authorList>
    </citation>
    <scope>NUCLEOTIDE SEQUENCE [LARGE SCALE GENOMIC DNA]</scope>
</reference>
<dbReference type="PANTHER" id="PTHR12801">
    <property type="entry name" value="RNA EXONUCLEASE REXO1 / RECO3 FAMILY MEMBER-RELATED"/>
    <property type="match status" value="1"/>
</dbReference>
<accession>A0ABP1G4Q0</accession>
<evidence type="ECO:0000256" key="9">
    <source>
        <dbReference type="ARBA" id="ARBA00025599"/>
    </source>
</evidence>
<dbReference type="InterPro" id="IPR036397">
    <property type="entry name" value="RNaseH_sf"/>
</dbReference>
<dbReference type="InterPro" id="IPR013520">
    <property type="entry name" value="Ribonucl_H"/>
</dbReference>
<dbReference type="PANTHER" id="PTHR12801:SF45">
    <property type="entry name" value="RNA EXONUCLEASE 4"/>
    <property type="match status" value="1"/>
</dbReference>
<dbReference type="InterPro" id="IPR012337">
    <property type="entry name" value="RNaseH-like_sf"/>
</dbReference>
<feature type="compositionally biased region" description="Polar residues" evidence="10">
    <location>
        <begin position="1"/>
        <end position="10"/>
    </location>
</feature>
<dbReference type="Proteomes" id="UP001497392">
    <property type="component" value="Unassembled WGS sequence"/>
</dbReference>
<keyword evidence="5" id="KW-0540">Nuclease</keyword>
<evidence type="ECO:0000256" key="3">
    <source>
        <dbReference type="ARBA" id="ARBA00016937"/>
    </source>
</evidence>
<feature type="region of interest" description="Disordered" evidence="10">
    <location>
        <begin position="1"/>
        <end position="146"/>
    </location>
</feature>
<keyword evidence="4" id="KW-0698">rRNA processing</keyword>
<evidence type="ECO:0000256" key="8">
    <source>
        <dbReference type="ARBA" id="ARBA00023242"/>
    </source>
</evidence>
<name>A0ABP1G4Q0_9CHLO</name>
<evidence type="ECO:0000313" key="12">
    <source>
        <dbReference type="EMBL" id="CAL5227249.1"/>
    </source>
</evidence>
<feature type="compositionally biased region" description="Basic residues" evidence="10">
    <location>
        <begin position="66"/>
        <end position="76"/>
    </location>
</feature>